<evidence type="ECO:0000256" key="3">
    <source>
        <dbReference type="ARBA" id="ARBA00022634"/>
    </source>
</evidence>
<accession>A0A0X8VC24</accession>
<dbReference type="GO" id="GO:0071897">
    <property type="term" value="P:DNA biosynthetic process"/>
    <property type="evidence" value="ECO:0007669"/>
    <property type="project" value="UniProtKB-KW"/>
</dbReference>
<dbReference type="RefSeq" id="WP_066052540.1">
    <property type="nucleotide sequence ID" value="NZ_CP014223.1"/>
</dbReference>
<name>A0A0X8VC24_ANAPI</name>
<evidence type="ECO:0000256" key="1">
    <source>
        <dbReference type="ARBA" id="ARBA00007405"/>
    </source>
</evidence>
<dbReference type="GO" id="GO:0000166">
    <property type="term" value="F:nucleotide binding"/>
    <property type="evidence" value="ECO:0007669"/>
    <property type="project" value="UniProtKB-KW"/>
</dbReference>
<evidence type="ECO:0000256" key="4">
    <source>
        <dbReference type="ARBA" id="ARBA00022741"/>
    </source>
</evidence>
<keyword evidence="4" id="KW-0547">Nucleotide-binding</keyword>
<evidence type="ECO:0000256" key="5">
    <source>
        <dbReference type="ARBA" id="ARBA00047754"/>
    </source>
</evidence>
<protein>
    <recommendedName>
        <fullName evidence="2">ribonucleoside-diphosphate reductase</fullName>
        <ecNumber evidence="2">1.17.4.1</ecNumber>
    </recommendedName>
</protein>
<evidence type="ECO:0000259" key="6">
    <source>
        <dbReference type="Pfam" id="PF12637"/>
    </source>
</evidence>
<evidence type="ECO:0000313" key="9">
    <source>
        <dbReference type="Proteomes" id="UP000068026"/>
    </source>
</evidence>
<proteinExistence type="inferred from homology"/>
<dbReference type="OrthoDB" id="9801525at2"/>
<reference evidence="10" key="4">
    <citation type="submission" date="2016-11" db="EMBL/GenBank/DDBJ databases">
        <authorList>
            <person name="Jaros S."/>
            <person name="Januszkiewicz K."/>
            <person name="Wedrychowicz H."/>
        </authorList>
    </citation>
    <scope>NUCLEOTIDE SEQUENCE [LARGE SCALE GENOMIC DNA]</scope>
    <source>
        <strain evidence="10">DSM 1682</strain>
    </source>
</reference>
<dbReference type="AlphaFoldDB" id="A0A0X8VC24"/>
<dbReference type="KEGG" id="cpro:CPRO_26150"/>
<reference evidence="7 9" key="1">
    <citation type="journal article" date="2016" name="Genome Announc.">
        <title>Complete Genome Sequence of the Amino Acid-Fermenting Clostridium propionicum X2 (DSM 1682).</title>
        <authorList>
            <person name="Poehlein A."/>
            <person name="Schlien K."/>
            <person name="Chowdhury N.P."/>
            <person name="Gottschalk G."/>
            <person name="Buckel W."/>
            <person name="Daniel R."/>
        </authorList>
    </citation>
    <scope>NUCLEOTIDE SEQUENCE [LARGE SCALE GENOMIC DNA]</scope>
    <source>
        <strain evidence="7 9">X2</strain>
    </source>
</reference>
<dbReference type="InterPro" id="IPR023806">
    <property type="entry name" value="CHP03905"/>
</dbReference>
<gene>
    <name evidence="7" type="ORF">CPRO_26150</name>
    <name evidence="8" type="ORF">SAMN02745151_00983</name>
</gene>
<reference evidence="8" key="3">
    <citation type="submission" date="2016-11" db="EMBL/GenBank/DDBJ databases">
        <authorList>
            <person name="Varghese N."/>
            <person name="Submissions S."/>
        </authorList>
    </citation>
    <scope>NUCLEOTIDE SEQUENCE</scope>
    <source>
        <strain evidence="8">DSM 1682</strain>
    </source>
</reference>
<dbReference type="Proteomes" id="UP000068026">
    <property type="component" value="Chromosome"/>
</dbReference>
<dbReference type="NCBIfam" id="TIGR03905">
    <property type="entry name" value="TIGR03905_4_Cys"/>
    <property type="match status" value="1"/>
</dbReference>
<comment type="similarity">
    <text evidence="1">Belongs to the ribonucleoside diphosphate reductase class-2 family.</text>
</comment>
<dbReference type="Pfam" id="PF12637">
    <property type="entry name" value="TSCPD"/>
    <property type="match status" value="1"/>
</dbReference>
<dbReference type="EMBL" id="FQUA01000003">
    <property type="protein sequence ID" value="SHE52849.1"/>
    <property type="molecule type" value="Genomic_DNA"/>
</dbReference>
<dbReference type="InterPro" id="IPR024434">
    <property type="entry name" value="TSCPD_dom"/>
</dbReference>
<reference evidence="9" key="2">
    <citation type="submission" date="2016-01" db="EMBL/GenBank/DDBJ databases">
        <authorList>
            <person name="Poehlein A."/>
            <person name="Schlien K."/>
            <person name="Gottschalk G."/>
            <person name="Buckel W."/>
            <person name="Daniel R."/>
        </authorList>
    </citation>
    <scope>NUCLEOTIDE SEQUENCE [LARGE SCALE GENOMIC DNA]</scope>
    <source>
        <strain evidence="9">X2</strain>
    </source>
</reference>
<evidence type="ECO:0000256" key="2">
    <source>
        <dbReference type="ARBA" id="ARBA00012274"/>
    </source>
</evidence>
<comment type="catalytic activity">
    <reaction evidence="5">
        <text>a 2'-deoxyribonucleoside 5'-diphosphate + [thioredoxin]-disulfide + H2O = a ribonucleoside 5'-diphosphate + [thioredoxin]-dithiol</text>
        <dbReference type="Rhea" id="RHEA:23252"/>
        <dbReference type="Rhea" id="RHEA-COMP:10698"/>
        <dbReference type="Rhea" id="RHEA-COMP:10700"/>
        <dbReference type="ChEBI" id="CHEBI:15377"/>
        <dbReference type="ChEBI" id="CHEBI:29950"/>
        <dbReference type="ChEBI" id="CHEBI:50058"/>
        <dbReference type="ChEBI" id="CHEBI:57930"/>
        <dbReference type="ChEBI" id="CHEBI:73316"/>
        <dbReference type="EC" id="1.17.4.1"/>
    </reaction>
</comment>
<evidence type="ECO:0000313" key="8">
    <source>
        <dbReference type="EMBL" id="SHE52849.1"/>
    </source>
</evidence>
<keyword evidence="3" id="KW-0237">DNA synthesis</keyword>
<sequence length="83" mass="8925">MHYSFNTKGICATKLEFDVEDGVVKNVSFIGGCDGNHKGLAALAEGMTPDEASKRLKGISCGMRKSSCPDQLAEALEEFINNQ</sequence>
<dbReference type="GO" id="GO:0004748">
    <property type="term" value="F:ribonucleoside-diphosphate reductase activity, thioredoxin disulfide as acceptor"/>
    <property type="evidence" value="ECO:0007669"/>
    <property type="project" value="UniProtKB-EC"/>
</dbReference>
<dbReference type="EC" id="1.17.4.1" evidence="2"/>
<organism evidence="8 10">
    <name type="scientific">Anaerotignum propionicum DSM 1682</name>
    <dbReference type="NCBI Taxonomy" id="991789"/>
    <lineage>
        <taxon>Bacteria</taxon>
        <taxon>Bacillati</taxon>
        <taxon>Bacillota</taxon>
        <taxon>Clostridia</taxon>
        <taxon>Lachnospirales</taxon>
        <taxon>Anaerotignaceae</taxon>
        <taxon>Anaerotignum</taxon>
    </lineage>
</organism>
<dbReference type="Proteomes" id="UP000184204">
    <property type="component" value="Unassembled WGS sequence"/>
</dbReference>
<evidence type="ECO:0000313" key="7">
    <source>
        <dbReference type="EMBL" id="AMJ42163.1"/>
    </source>
</evidence>
<feature type="domain" description="TSCPD" evidence="6">
    <location>
        <begin position="7"/>
        <end position="79"/>
    </location>
</feature>
<keyword evidence="9" id="KW-1185">Reference proteome</keyword>
<dbReference type="EMBL" id="CP014223">
    <property type="protein sequence ID" value="AMJ42163.1"/>
    <property type="molecule type" value="Genomic_DNA"/>
</dbReference>
<evidence type="ECO:0000313" key="10">
    <source>
        <dbReference type="Proteomes" id="UP000184204"/>
    </source>
</evidence>